<dbReference type="GO" id="GO:0061798">
    <property type="term" value="F:GTP 3',8'-cyclase activity"/>
    <property type="evidence" value="ECO:0007669"/>
    <property type="project" value="TreeGrafter"/>
</dbReference>
<feature type="domain" description="Molybdopterin cofactor biosynthesis C (MoaC)" evidence="8">
    <location>
        <begin position="20"/>
        <end position="156"/>
    </location>
</feature>
<organism evidence="9 10">
    <name type="scientific">Hymenobacter jeollabukensis</name>
    <dbReference type="NCBI Taxonomy" id="2025313"/>
    <lineage>
        <taxon>Bacteria</taxon>
        <taxon>Pseudomonadati</taxon>
        <taxon>Bacteroidota</taxon>
        <taxon>Cytophagia</taxon>
        <taxon>Cytophagales</taxon>
        <taxon>Hymenobacteraceae</taxon>
        <taxon>Hymenobacter</taxon>
    </lineage>
</organism>
<evidence type="ECO:0000256" key="2">
    <source>
        <dbReference type="ARBA" id="ARBA00005046"/>
    </source>
</evidence>
<feature type="active site" evidence="7">
    <location>
        <position position="134"/>
    </location>
</feature>
<evidence type="ECO:0000256" key="4">
    <source>
        <dbReference type="ARBA" id="ARBA00023150"/>
    </source>
</evidence>
<dbReference type="PANTHER" id="PTHR22960">
    <property type="entry name" value="MOLYBDOPTERIN COFACTOR SYNTHESIS PROTEIN A"/>
    <property type="match status" value="1"/>
</dbReference>
<feature type="binding site" evidence="7">
    <location>
        <begin position="82"/>
        <end position="84"/>
    </location>
    <ligand>
        <name>substrate</name>
    </ligand>
</feature>
<dbReference type="PANTHER" id="PTHR22960:SF0">
    <property type="entry name" value="MOLYBDENUM COFACTOR BIOSYNTHESIS PROTEIN 1"/>
    <property type="match status" value="1"/>
</dbReference>
<proteinExistence type="inferred from homology"/>
<comment type="pathway">
    <text evidence="2 7">Cofactor biosynthesis; molybdopterin biosynthesis.</text>
</comment>
<comment type="function">
    <text evidence="6 7">Catalyzes the conversion of (8S)-3',8-cyclo-7,8-dihydroguanosine 5'-triphosphate to cyclic pyranopterin monophosphate (cPMP).</text>
</comment>
<comment type="similarity">
    <text evidence="7">Belongs to the MoaC family.</text>
</comment>
<evidence type="ECO:0000256" key="3">
    <source>
        <dbReference type="ARBA" id="ARBA00012575"/>
    </source>
</evidence>
<keyword evidence="4 7" id="KW-0501">Molybdenum cofactor biosynthesis</keyword>
<dbReference type="CDD" id="cd01420">
    <property type="entry name" value="MoaC_PE"/>
    <property type="match status" value="1"/>
</dbReference>
<accession>A0A5R8WN55</accession>
<dbReference type="EMBL" id="VAJM01000008">
    <property type="protein sequence ID" value="TLM91144.1"/>
    <property type="molecule type" value="Genomic_DNA"/>
</dbReference>
<dbReference type="GO" id="GO:0061799">
    <property type="term" value="F:cyclic pyranopterin monophosphate synthase activity"/>
    <property type="evidence" value="ECO:0007669"/>
    <property type="project" value="UniProtKB-UniRule"/>
</dbReference>
<comment type="catalytic activity">
    <reaction evidence="1 7">
        <text>(8S)-3',8-cyclo-7,8-dihydroguanosine 5'-triphosphate = cyclic pyranopterin phosphate + diphosphate</text>
        <dbReference type="Rhea" id="RHEA:49580"/>
        <dbReference type="ChEBI" id="CHEBI:33019"/>
        <dbReference type="ChEBI" id="CHEBI:59648"/>
        <dbReference type="ChEBI" id="CHEBI:131766"/>
        <dbReference type="EC" id="4.6.1.17"/>
    </reaction>
</comment>
<dbReference type="Proteomes" id="UP000305517">
    <property type="component" value="Unassembled WGS sequence"/>
</dbReference>
<comment type="subunit">
    <text evidence="7">Homohexamer; trimer of dimers.</text>
</comment>
<dbReference type="RefSeq" id="WP_138079345.1">
    <property type="nucleotide sequence ID" value="NZ_VAJM01000008.1"/>
</dbReference>
<dbReference type="NCBIfam" id="NF006870">
    <property type="entry name" value="PRK09364.1"/>
    <property type="match status" value="1"/>
</dbReference>
<protein>
    <recommendedName>
        <fullName evidence="3 7">Cyclic pyranopterin monophosphate synthase</fullName>
        <ecNumber evidence="3 7">4.6.1.17</ecNumber>
    </recommendedName>
    <alternativeName>
        <fullName evidence="7">Molybdenum cofactor biosynthesis protein C</fullName>
    </alternativeName>
</protein>
<dbReference type="InterPro" id="IPR002820">
    <property type="entry name" value="Mopterin_CF_biosynth-C_dom"/>
</dbReference>
<evidence type="ECO:0000259" key="8">
    <source>
        <dbReference type="Pfam" id="PF01967"/>
    </source>
</evidence>
<dbReference type="EC" id="4.6.1.17" evidence="3 7"/>
<evidence type="ECO:0000256" key="1">
    <source>
        <dbReference type="ARBA" id="ARBA00001637"/>
    </source>
</evidence>
<gene>
    <name evidence="7 9" type="primary">moaC</name>
    <name evidence="9" type="ORF">FDY95_16240</name>
</gene>
<dbReference type="InterPro" id="IPR050105">
    <property type="entry name" value="MoCo_biosynth_MoaA/MoaC"/>
</dbReference>
<name>A0A5R8WN55_9BACT</name>
<dbReference type="HAMAP" id="MF_01224_B">
    <property type="entry name" value="MoaC_B"/>
    <property type="match status" value="1"/>
</dbReference>
<comment type="caution">
    <text evidence="9">The sequence shown here is derived from an EMBL/GenBank/DDBJ whole genome shotgun (WGS) entry which is preliminary data.</text>
</comment>
<dbReference type="AlphaFoldDB" id="A0A5R8WN55"/>
<dbReference type="InterPro" id="IPR036522">
    <property type="entry name" value="MoaC_sf"/>
</dbReference>
<evidence type="ECO:0000256" key="5">
    <source>
        <dbReference type="ARBA" id="ARBA00023239"/>
    </source>
</evidence>
<dbReference type="Pfam" id="PF01967">
    <property type="entry name" value="MoaC"/>
    <property type="match status" value="1"/>
</dbReference>
<keyword evidence="5 7" id="KW-0456">Lyase</keyword>
<reference evidence="9 10" key="1">
    <citation type="submission" date="2019-05" db="EMBL/GenBank/DDBJ databases">
        <title>Hymenobacter edaphi sp. nov., isolated from abandoned arsenic-contaminated farmland soil.</title>
        <authorList>
            <person name="Nie L."/>
        </authorList>
    </citation>
    <scope>NUCLEOTIDE SEQUENCE [LARGE SCALE GENOMIC DNA]</scope>
    <source>
        <strain evidence="9 10">1-3-3-8</strain>
    </source>
</reference>
<evidence type="ECO:0000256" key="6">
    <source>
        <dbReference type="ARBA" id="ARBA00055087"/>
    </source>
</evidence>
<evidence type="ECO:0000256" key="7">
    <source>
        <dbReference type="HAMAP-Rule" id="MF_01224"/>
    </source>
</evidence>
<dbReference type="Gene3D" id="3.30.70.640">
    <property type="entry name" value="Molybdopterin cofactor biosynthesis C (MoaC) domain"/>
    <property type="match status" value="1"/>
</dbReference>
<dbReference type="InterPro" id="IPR023045">
    <property type="entry name" value="MoaC"/>
</dbReference>
<dbReference type="SUPFAM" id="SSF55040">
    <property type="entry name" value="Molybdenum cofactor biosynthesis protein C, MoaC"/>
    <property type="match status" value="1"/>
</dbReference>
<dbReference type="InterPro" id="IPR047594">
    <property type="entry name" value="MoaC_bact/euk"/>
</dbReference>
<dbReference type="UniPathway" id="UPA00344"/>
<sequence length="164" mass="17183">MPDSDSPKLTHLNAAGQPAMVDVGQKAVTRRVARARSRVLLGADILALVQQGDLPTRKGPVFQTAILAGIMAAKKTADLIPLCHPLGLDDCQVTITVAPPEAVVIECTATVTGKTGVEMEALTGASVAALTIYDMCKALSHDIVIQETRLLSKTGGKSDFQHEG</sequence>
<evidence type="ECO:0000313" key="9">
    <source>
        <dbReference type="EMBL" id="TLM91144.1"/>
    </source>
</evidence>
<dbReference type="OrthoDB" id="9794429at2"/>
<evidence type="ECO:0000313" key="10">
    <source>
        <dbReference type="Proteomes" id="UP000305517"/>
    </source>
</evidence>
<dbReference type="NCBIfam" id="TIGR00581">
    <property type="entry name" value="moaC"/>
    <property type="match status" value="1"/>
</dbReference>
<dbReference type="GO" id="GO:0006777">
    <property type="term" value="P:Mo-molybdopterin cofactor biosynthetic process"/>
    <property type="evidence" value="ECO:0007669"/>
    <property type="project" value="UniProtKB-UniRule"/>
</dbReference>
<keyword evidence="10" id="KW-1185">Reference proteome</keyword>
<feature type="binding site" evidence="7">
    <location>
        <begin position="119"/>
        <end position="120"/>
    </location>
    <ligand>
        <name>substrate</name>
    </ligand>
</feature>